<dbReference type="PANTHER" id="PTHR24123">
    <property type="entry name" value="ANKYRIN REPEAT-CONTAINING"/>
    <property type="match status" value="1"/>
</dbReference>
<dbReference type="InterPro" id="IPR002110">
    <property type="entry name" value="Ankyrin_rpt"/>
</dbReference>
<gene>
    <name evidence="4" type="ORF">INT44_008193</name>
</gene>
<feature type="repeat" description="ANK" evidence="3">
    <location>
        <begin position="324"/>
        <end position="356"/>
    </location>
</feature>
<dbReference type="OrthoDB" id="194358at2759"/>
<dbReference type="Gene3D" id="1.25.40.20">
    <property type="entry name" value="Ankyrin repeat-containing domain"/>
    <property type="match status" value="1"/>
</dbReference>
<protein>
    <submittedName>
        <fullName evidence="4">Uncharacterized protein</fullName>
    </submittedName>
</protein>
<dbReference type="InterPro" id="IPR036770">
    <property type="entry name" value="Ankyrin_rpt-contain_sf"/>
</dbReference>
<dbReference type="PANTHER" id="PTHR24123:SF33">
    <property type="entry name" value="PROTEIN HOS4"/>
    <property type="match status" value="1"/>
</dbReference>
<organism evidence="4 5">
    <name type="scientific">Umbelopsis vinacea</name>
    <dbReference type="NCBI Taxonomy" id="44442"/>
    <lineage>
        <taxon>Eukaryota</taxon>
        <taxon>Fungi</taxon>
        <taxon>Fungi incertae sedis</taxon>
        <taxon>Mucoromycota</taxon>
        <taxon>Mucoromycotina</taxon>
        <taxon>Umbelopsidomycetes</taxon>
        <taxon>Umbelopsidales</taxon>
        <taxon>Umbelopsidaceae</taxon>
        <taxon>Umbelopsis</taxon>
    </lineage>
</organism>
<dbReference type="EMBL" id="JAEPRA010000012">
    <property type="protein sequence ID" value="KAG2177679.1"/>
    <property type="molecule type" value="Genomic_DNA"/>
</dbReference>
<feature type="repeat" description="ANK" evidence="3">
    <location>
        <begin position="355"/>
        <end position="387"/>
    </location>
</feature>
<evidence type="ECO:0000256" key="3">
    <source>
        <dbReference type="PROSITE-ProRule" id="PRU00023"/>
    </source>
</evidence>
<evidence type="ECO:0000313" key="4">
    <source>
        <dbReference type="EMBL" id="KAG2177679.1"/>
    </source>
</evidence>
<evidence type="ECO:0000256" key="1">
    <source>
        <dbReference type="ARBA" id="ARBA00022737"/>
    </source>
</evidence>
<feature type="repeat" description="ANK" evidence="3">
    <location>
        <begin position="294"/>
        <end position="323"/>
    </location>
</feature>
<name>A0A8H7PQG7_9FUNG</name>
<sequence>MAQAKPMRIPRLDSFEANNESHDLLITIPSLNNLPTELIVRIFVMTQNPDLRLVNRRFHEISSSNLLRAHYIYWHYGPSEAMSAEAVRCPLFSRSVAEILLSFDCDLIPIEEGIVDWAIQHGYINLCETIFRIMQSRNIPPLDYYSIKAAEEGSIAVFELLMSMFNTPGSFAQEAILKCASVVNRIDFVRHVIEPPYNFDHRFKDEYLLRQAAYSGYFELVQLFISHGSDIHCRGEGALMDATHRGHYQITQLLLNNGADLHVNEDCALRFSAAKGHADVVKLLLDHGAYATAQHSKALRQASKSGYKDVVKLLLDSGADPNAGMGAPLAGAALNGHLDVVQLLLAHGANIDSRGGSRAVQLAIRDGHVDVVRELVKAGADLESEETVKLLQRRGREDVLKAVEELGWQNPAGTSRPVREVS</sequence>
<dbReference type="PROSITE" id="PS50088">
    <property type="entry name" value="ANK_REPEAT"/>
    <property type="match status" value="5"/>
</dbReference>
<accession>A0A8H7PQG7</accession>
<dbReference type="InterPro" id="IPR051165">
    <property type="entry name" value="Multifunctional_ANK_Repeat"/>
</dbReference>
<keyword evidence="5" id="KW-1185">Reference proteome</keyword>
<dbReference type="Pfam" id="PF12796">
    <property type="entry name" value="Ank_2"/>
    <property type="match status" value="1"/>
</dbReference>
<comment type="caution">
    <text evidence="4">The sequence shown here is derived from an EMBL/GenBank/DDBJ whole genome shotgun (WGS) entry which is preliminary data.</text>
</comment>
<proteinExistence type="predicted"/>
<reference evidence="4" key="1">
    <citation type="submission" date="2020-12" db="EMBL/GenBank/DDBJ databases">
        <title>Metabolic potential, ecology and presence of endohyphal bacteria is reflected in genomic diversity of Mucoromycotina.</title>
        <authorList>
            <person name="Muszewska A."/>
            <person name="Okrasinska A."/>
            <person name="Steczkiewicz K."/>
            <person name="Drgas O."/>
            <person name="Orlowska M."/>
            <person name="Perlinska-Lenart U."/>
            <person name="Aleksandrzak-Piekarczyk T."/>
            <person name="Szatraj K."/>
            <person name="Zielenkiewicz U."/>
            <person name="Pilsyk S."/>
            <person name="Malc E."/>
            <person name="Mieczkowski P."/>
            <person name="Kruszewska J.S."/>
            <person name="Biernat P."/>
            <person name="Pawlowska J."/>
        </authorList>
    </citation>
    <scope>NUCLEOTIDE SEQUENCE</scope>
    <source>
        <strain evidence="4">WA0000051536</strain>
    </source>
</reference>
<feature type="repeat" description="ANK" evidence="3">
    <location>
        <begin position="234"/>
        <end position="266"/>
    </location>
</feature>
<dbReference type="PROSITE" id="PS50297">
    <property type="entry name" value="ANK_REP_REGION"/>
    <property type="match status" value="4"/>
</dbReference>
<dbReference type="AlphaFoldDB" id="A0A8H7PQG7"/>
<dbReference type="SMART" id="SM00248">
    <property type="entry name" value="ANK"/>
    <property type="match status" value="7"/>
</dbReference>
<dbReference type="Proteomes" id="UP000612746">
    <property type="component" value="Unassembled WGS sequence"/>
</dbReference>
<dbReference type="SUPFAM" id="SSF48403">
    <property type="entry name" value="Ankyrin repeat"/>
    <property type="match status" value="1"/>
</dbReference>
<keyword evidence="2 3" id="KW-0040">ANK repeat</keyword>
<evidence type="ECO:0000256" key="2">
    <source>
        <dbReference type="ARBA" id="ARBA00023043"/>
    </source>
</evidence>
<dbReference type="Pfam" id="PF13637">
    <property type="entry name" value="Ank_4"/>
    <property type="match status" value="1"/>
</dbReference>
<evidence type="ECO:0000313" key="5">
    <source>
        <dbReference type="Proteomes" id="UP000612746"/>
    </source>
</evidence>
<dbReference type="SUPFAM" id="SSF81383">
    <property type="entry name" value="F-box domain"/>
    <property type="match status" value="1"/>
</dbReference>
<dbReference type="InterPro" id="IPR036047">
    <property type="entry name" value="F-box-like_dom_sf"/>
</dbReference>
<feature type="repeat" description="ANK" evidence="3">
    <location>
        <begin position="264"/>
        <end position="296"/>
    </location>
</feature>
<keyword evidence="1" id="KW-0677">Repeat</keyword>